<feature type="compositionally biased region" description="Basic and acidic residues" evidence="1">
    <location>
        <begin position="38"/>
        <end position="61"/>
    </location>
</feature>
<name>A0A926JD43_9RHOB</name>
<feature type="compositionally biased region" description="Basic and acidic residues" evidence="1">
    <location>
        <begin position="15"/>
        <end position="27"/>
    </location>
</feature>
<protein>
    <submittedName>
        <fullName evidence="2">Uncharacterized protein</fullName>
    </submittedName>
</protein>
<dbReference type="EMBL" id="JACOQL010000002">
    <property type="protein sequence ID" value="MBC9246503.1"/>
    <property type="molecule type" value="Genomic_DNA"/>
</dbReference>
<evidence type="ECO:0000313" key="2">
    <source>
        <dbReference type="EMBL" id="MBC9246503.1"/>
    </source>
</evidence>
<keyword evidence="3" id="KW-1185">Reference proteome</keyword>
<dbReference type="RefSeq" id="WP_187792983.1">
    <property type="nucleotide sequence ID" value="NZ_JACOQL010000002.1"/>
</dbReference>
<sequence length="61" mass="7112">MSKRDFEEPLGSSARLREFVRQERESGVHPSVMALRSRPKDRSEDGRKVSEFARIERGHEV</sequence>
<accession>A0A926JD43</accession>
<organism evidence="2 3">
    <name type="scientific">Paracoccus amoyensis</name>
    <dbReference type="NCBI Taxonomy" id="2760093"/>
    <lineage>
        <taxon>Bacteria</taxon>
        <taxon>Pseudomonadati</taxon>
        <taxon>Pseudomonadota</taxon>
        <taxon>Alphaproteobacteria</taxon>
        <taxon>Rhodobacterales</taxon>
        <taxon>Paracoccaceae</taxon>
        <taxon>Paracoccus</taxon>
    </lineage>
</organism>
<reference evidence="2" key="1">
    <citation type="submission" date="2020-08" db="EMBL/GenBank/DDBJ databases">
        <title>Paracoccus amoyensis sp. nov., isolated from the surface seawater at coast of Xiamen, Fujian.</title>
        <authorList>
            <person name="Lyu L."/>
        </authorList>
    </citation>
    <scope>NUCLEOTIDE SEQUENCE</scope>
    <source>
        <strain evidence="2">11-3</strain>
    </source>
</reference>
<dbReference type="Proteomes" id="UP000608594">
    <property type="component" value="Unassembled WGS sequence"/>
</dbReference>
<comment type="caution">
    <text evidence="2">The sequence shown here is derived from an EMBL/GenBank/DDBJ whole genome shotgun (WGS) entry which is preliminary data.</text>
</comment>
<gene>
    <name evidence="2" type="ORF">H4P12_07210</name>
</gene>
<evidence type="ECO:0000256" key="1">
    <source>
        <dbReference type="SAM" id="MobiDB-lite"/>
    </source>
</evidence>
<feature type="region of interest" description="Disordered" evidence="1">
    <location>
        <begin position="1"/>
        <end position="61"/>
    </location>
</feature>
<proteinExistence type="predicted"/>
<dbReference type="AlphaFoldDB" id="A0A926JD43"/>
<evidence type="ECO:0000313" key="3">
    <source>
        <dbReference type="Proteomes" id="UP000608594"/>
    </source>
</evidence>